<dbReference type="Proteomes" id="UP000219514">
    <property type="component" value="Unassembled WGS sequence"/>
</dbReference>
<dbReference type="Gene3D" id="3.40.50.2300">
    <property type="match status" value="2"/>
</dbReference>
<dbReference type="CDD" id="cd06358">
    <property type="entry name" value="PBP1_NHase"/>
    <property type="match status" value="1"/>
</dbReference>
<reference evidence="4 5" key="1">
    <citation type="submission" date="2017-09" db="EMBL/GenBank/DDBJ databases">
        <authorList>
            <person name="Ehlers B."/>
            <person name="Leendertz F.H."/>
        </authorList>
    </citation>
    <scope>NUCLEOTIDE SEQUENCE [LARGE SCALE GENOMIC DNA]</scope>
    <source>
        <strain evidence="4 5">DSM 46844</strain>
    </source>
</reference>
<keyword evidence="5" id="KW-1185">Reference proteome</keyword>
<evidence type="ECO:0000256" key="1">
    <source>
        <dbReference type="ARBA" id="ARBA00010062"/>
    </source>
</evidence>
<sequence length="366" mass="38916">MLRSFAARFTPKGESMRSTADVARIGLIVPLQGPAGIFGPSCEAVAATALAAINGTGVLGRQVTVEVVDGGARPERVGAEVGRLIAAGRIDAVTGWHISAVRHAVAPVTAGRIPYVYTSLYEGGERRPGVFCSGETPARQIAPALRWLRDVCGLRRWFVVGDDYVWPRASVDVTRVFARELGLELTGTAYVPLGTEQYGAVVDRIRDSDAQGVLLYLVGQDAVGFNRAFARAGLQERLVRFSPLMEENMLLASGAEATRNLFVCAAYFRSLATSSALDLTRAYVDQHGPDAPPLNNAAESCYEGLMTLAALAERAGSLRVPDVLGAADGLGYDGPRGPVSFAGNHLQQRVHLAVADGYDFDVLATL</sequence>
<accession>A0A285EHF8</accession>
<dbReference type="InterPro" id="IPR028082">
    <property type="entry name" value="Peripla_BP_I"/>
</dbReference>
<organism evidence="4 5">
    <name type="scientific">Geodermatophilus sabuli</name>
    <dbReference type="NCBI Taxonomy" id="1564158"/>
    <lineage>
        <taxon>Bacteria</taxon>
        <taxon>Bacillati</taxon>
        <taxon>Actinomycetota</taxon>
        <taxon>Actinomycetes</taxon>
        <taxon>Geodermatophilales</taxon>
        <taxon>Geodermatophilaceae</taxon>
        <taxon>Geodermatophilus</taxon>
    </lineage>
</organism>
<name>A0A285EHF8_9ACTN</name>
<dbReference type="AlphaFoldDB" id="A0A285EHF8"/>
<evidence type="ECO:0000259" key="3">
    <source>
        <dbReference type="Pfam" id="PF13458"/>
    </source>
</evidence>
<protein>
    <submittedName>
        <fullName evidence="4">ABC-type branched-chain amino acid transport system, substrate-binding protein</fullName>
    </submittedName>
</protein>
<feature type="domain" description="Leucine-binding protein" evidence="3">
    <location>
        <begin position="24"/>
        <end position="353"/>
    </location>
</feature>
<comment type="similarity">
    <text evidence="1">Belongs to the leucine-binding protein family.</text>
</comment>
<dbReference type="InterPro" id="IPR028081">
    <property type="entry name" value="Leu-bd"/>
</dbReference>
<gene>
    <name evidence="4" type="ORF">SAMN06893097_11187</name>
</gene>
<dbReference type="PANTHER" id="PTHR47628">
    <property type="match status" value="1"/>
</dbReference>
<dbReference type="PANTHER" id="PTHR47628:SF1">
    <property type="entry name" value="ALIPHATIC AMIDASE EXPRESSION-REGULATING PROTEIN"/>
    <property type="match status" value="1"/>
</dbReference>
<evidence type="ECO:0000256" key="2">
    <source>
        <dbReference type="ARBA" id="ARBA00022729"/>
    </source>
</evidence>
<keyword evidence="2" id="KW-0732">Signal</keyword>
<proteinExistence type="inferred from homology"/>
<evidence type="ECO:0000313" key="4">
    <source>
        <dbReference type="EMBL" id="SNX98572.1"/>
    </source>
</evidence>
<evidence type="ECO:0000313" key="5">
    <source>
        <dbReference type="Proteomes" id="UP000219514"/>
    </source>
</evidence>
<dbReference type="SUPFAM" id="SSF53822">
    <property type="entry name" value="Periplasmic binding protein-like I"/>
    <property type="match status" value="1"/>
</dbReference>
<dbReference type="EMBL" id="OBDO01000011">
    <property type="protein sequence ID" value="SNX98572.1"/>
    <property type="molecule type" value="Genomic_DNA"/>
</dbReference>
<dbReference type="Pfam" id="PF13458">
    <property type="entry name" value="Peripla_BP_6"/>
    <property type="match status" value="1"/>
</dbReference>